<dbReference type="PANTHER" id="PTHR43308">
    <property type="entry name" value="OUTER MEMBRANE PROTEIN ALPHA-RELATED"/>
    <property type="match status" value="1"/>
</dbReference>
<proteinExistence type="predicted"/>
<reference evidence="4" key="1">
    <citation type="submission" date="2016-05" db="EMBL/GenBank/DDBJ databases">
        <title>Paenibacillus oryzae. sp. nov., isolated from the rice root.</title>
        <authorList>
            <person name="Zhang J."/>
            <person name="Zhang X."/>
        </authorList>
    </citation>
    <scope>NUCLEOTIDE SEQUENCE [LARGE SCALE GENOMIC DNA]</scope>
    <source>
        <strain evidence="4">KCTC13222</strain>
    </source>
</reference>
<comment type="caution">
    <text evidence="3">The sequence shown here is derived from an EMBL/GenBank/DDBJ whole genome shotgun (WGS) entry which is preliminary data.</text>
</comment>
<organism evidence="3 4">
    <name type="scientific">Paenibacillus pectinilyticus</name>
    <dbReference type="NCBI Taxonomy" id="512399"/>
    <lineage>
        <taxon>Bacteria</taxon>
        <taxon>Bacillati</taxon>
        <taxon>Bacillota</taxon>
        <taxon>Bacilli</taxon>
        <taxon>Bacillales</taxon>
        <taxon>Paenibacillaceae</taxon>
        <taxon>Paenibacillus</taxon>
    </lineage>
</organism>
<dbReference type="Pfam" id="PF00395">
    <property type="entry name" value="SLH"/>
    <property type="match status" value="2"/>
</dbReference>
<feature type="domain" description="SLH" evidence="2">
    <location>
        <begin position="973"/>
        <end position="1036"/>
    </location>
</feature>
<sequence length="1167" mass="126981">MFIQKAVSLTKAIFSILIILLLSGLFQGISANRAIAAETVSEQTALPELQISQVVFSDSDQEVNEISGLLLWNSTSGSSTITSYTVYFLDQNKNKIGSQLVEVMHAPESGAIYNYPLPVKVLPTDAKYLGVFTKNSMGESLTAATVEIVDQGAPSNNTGGNTPPTPTPPIPTPTPTTSPPTPPVMGGGATGGFFQFAFEDLNPIRGHIHPLVTWSTSIESNYSGYKLTFLNQAGTELSSRDIAKLSNTPNPSVQYRIDMEESQIPADAVYIDIHPVDLVGNVVTEVFKMQIYDNTLQSPIENKLNSALSAPNFMLQSFYDNDVSLGKIGGYVSWLDASSADNGVTSYALYFVDSSNTKLQPIAEVARGNLTPPNQVLNYPNYGINLSYGTAIPLNAVRIGVYPKNAQGEGSVGSYLGLWDSILNVNSNYFEDVDPKLNQISGRLHYTPSIDQKNIKNYRVTFSGDFLGIPIQGSELSFSKGQQTYNWIINQSKIPTDAKFIEVSAVNENGDINTLGNFTLYDNISAEANSTYPLDQGAGNTINVLYFNDFDGDAKEIGGSLSFGQLIPNNRDILHYDLFFADNQGQRIKPILSFPSNKTGYYQTSIPMKTRVPDNTVNLVVYGVSEFGESRFVQIDLEDRVYSAPLTSNQINITNNKEGTADTISITGLDMTDIVSVYRDANSINPFLTSTSRDNPTSHTFQVDQLGTTAGSLFFTIQRNFGIPSVKVQKSYEAEPTTPTSSGGSGGGGMGPVELFNWDIDNHNGKIRITSSIDAEQLKKLSESQFSSGQREIPIDLRATAAGYDFQMSSKLINDIKNKKDDAVLAIITPLGTTRISFHELQEAVKAHGGTDATNIKVSIDALPVNDQISLEHTITSLGGASVGKALSYELSLMDGNKTVATVDTFSEFVGHMMLLPKDFKLNAGETLTGAVWDPTTKKLITVPLTFTPEKDGNPAYVTLWRQGNSIYTVYKTHKSFADIKDDNFAKADIESLAASNVVQGFEDGTFRPDTKVTRAEFATLLVRGLGLKANSSSEQKFSDVNAEDWFSQSVYTAVNVGLIHGYEDGTFLPNQSITHQEAITMISNALQFINASTKLEGAERTRFMAKLLELSLQVDNWASESAALAVKYQIIGANNGVSFQKGAVTTRGETAVWIHKLLQNAEWPGK</sequence>
<evidence type="ECO:0000313" key="3">
    <source>
        <dbReference type="EMBL" id="OCT16903.1"/>
    </source>
</evidence>
<dbReference type="InterPro" id="IPR001119">
    <property type="entry name" value="SLH_dom"/>
</dbReference>
<gene>
    <name evidence="3" type="ORF">A8709_00895</name>
</gene>
<dbReference type="PROSITE" id="PS51272">
    <property type="entry name" value="SLH"/>
    <property type="match status" value="2"/>
</dbReference>
<dbReference type="RefSeq" id="WP_065850624.1">
    <property type="nucleotide sequence ID" value="NZ_LYPC01000009.1"/>
</dbReference>
<dbReference type="Proteomes" id="UP000093309">
    <property type="component" value="Unassembled WGS sequence"/>
</dbReference>
<evidence type="ECO:0000259" key="2">
    <source>
        <dbReference type="PROSITE" id="PS51272"/>
    </source>
</evidence>
<accession>A0A1C1A8I6</accession>
<protein>
    <recommendedName>
        <fullName evidence="2">SLH domain-containing protein</fullName>
    </recommendedName>
</protein>
<dbReference type="PANTHER" id="PTHR43308:SF5">
    <property type="entry name" value="S-LAYER PROTEIN _ PEPTIDOGLYCAN ENDO-BETA-N-ACETYLGLUCOSAMINIDASE"/>
    <property type="match status" value="1"/>
</dbReference>
<keyword evidence="4" id="KW-1185">Reference proteome</keyword>
<dbReference type="EMBL" id="LYPC01000009">
    <property type="protein sequence ID" value="OCT16903.1"/>
    <property type="molecule type" value="Genomic_DNA"/>
</dbReference>
<feature type="compositionally biased region" description="Pro residues" evidence="1">
    <location>
        <begin position="163"/>
        <end position="181"/>
    </location>
</feature>
<feature type="domain" description="SLH" evidence="2">
    <location>
        <begin position="1037"/>
        <end position="1097"/>
    </location>
</feature>
<evidence type="ECO:0000256" key="1">
    <source>
        <dbReference type="SAM" id="MobiDB-lite"/>
    </source>
</evidence>
<dbReference type="AlphaFoldDB" id="A0A1C1A8I6"/>
<name>A0A1C1A8I6_9BACL</name>
<evidence type="ECO:0000313" key="4">
    <source>
        <dbReference type="Proteomes" id="UP000093309"/>
    </source>
</evidence>
<dbReference type="STRING" id="512399.A8709_00895"/>
<feature type="region of interest" description="Disordered" evidence="1">
    <location>
        <begin position="151"/>
        <end position="181"/>
    </location>
</feature>
<dbReference type="InterPro" id="IPR051465">
    <property type="entry name" value="Cell_Envelope_Struct_Comp"/>
</dbReference>
<dbReference type="OrthoDB" id="2953792at2"/>